<comment type="caution">
    <text evidence="2">The sequence shown here is derived from an EMBL/GenBank/DDBJ whole genome shotgun (WGS) entry which is preliminary data.</text>
</comment>
<protein>
    <recommendedName>
        <fullName evidence="1">RNase H type-1 domain-containing protein</fullName>
    </recommendedName>
</protein>
<evidence type="ECO:0000313" key="3">
    <source>
        <dbReference type="Proteomes" id="UP000051655"/>
    </source>
</evidence>
<dbReference type="PROSITE" id="PS50879">
    <property type="entry name" value="RNASE_H_1"/>
    <property type="match status" value="1"/>
</dbReference>
<feature type="domain" description="RNase H type-1" evidence="1">
    <location>
        <begin position="1"/>
        <end position="132"/>
    </location>
</feature>
<dbReference type="AlphaFoldDB" id="A0A0R2JEE4"/>
<keyword evidence="3" id="KW-1185">Reference proteome</keyword>
<evidence type="ECO:0000313" key="2">
    <source>
        <dbReference type="EMBL" id="KRN75752.1"/>
    </source>
</evidence>
<dbReference type="EMBL" id="JQBP01000001">
    <property type="protein sequence ID" value="KRN75752.1"/>
    <property type="molecule type" value="Genomic_DNA"/>
</dbReference>
<dbReference type="InterPro" id="IPR036397">
    <property type="entry name" value="RNaseH_sf"/>
</dbReference>
<reference evidence="2 3" key="1">
    <citation type="journal article" date="2015" name="Genome Announc.">
        <title>Expanding the biotechnology potential of lactobacilli through comparative genomics of 213 strains and associated genera.</title>
        <authorList>
            <person name="Sun Z."/>
            <person name="Harris H.M."/>
            <person name="McCann A."/>
            <person name="Guo C."/>
            <person name="Argimon S."/>
            <person name="Zhang W."/>
            <person name="Yang X."/>
            <person name="Jeffery I.B."/>
            <person name="Cooney J.C."/>
            <person name="Kagawa T.F."/>
            <person name="Liu W."/>
            <person name="Song Y."/>
            <person name="Salvetti E."/>
            <person name="Wrobel A."/>
            <person name="Rasinkangas P."/>
            <person name="Parkhill J."/>
            <person name="Rea M.C."/>
            <person name="O'Sullivan O."/>
            <person name="Ritari J."/>
            <person name="Douillard F.P."/>
            <person name="Paul Ross R."/>
            <person name="Yang R."/>
            <person name="Briner A.E."/>
            <person name="Felis G.E."/>
            <person name="de Vos W.M."/>
            <person name="Barrangou R."/>
            <person name="Klaenhammer T.R."/>
            <person name="Caufield P.W."/>
            <person name="Cui Y."/>
            <person name="Zhang H."/>
            <person name="O'Toole P.W."/>
        </authorList>
    </citation>
    <scope>NUCLEOTIDE SEQUENCE [LARGE SCALE GENOMIC DNA]</scope>
    <source>
        <strain evidence="2 3">DSM 20593</strain>
    </source>
</reference>
<accession>A0A0R2JEE4</accession>
<gene>
    <name evidence="2" type="ORF">IV73_GL000251</name>
</gene>
<dbReference type="Proteomes" id="UP000051655">
    <property type="component" value="Unassembled WGS sequence"/>
</dbReference>
<dbReference type="InterPro" id="IPR002156">
    <property type="entry name" value="RNaseH_domain"/>
</dbReference>
<dbReference type="GO" id="GO:0004523">
    <property type="term" value="F:RNA-DNA hybrid ribonuclease activity"/>
    <property type="evidence" value="ECO:0007669"/>
    <property type="project" value="InterPro"/>
</dbReference>
<proteinExistence type="predicted"/>
<organism evidence="2 3">
    <name type="scientific">Weissella kandleri</name>
    <dbReference type="NCBI Taxonomy" id="1616"/>
    <lineage>
        <taxon>Bacteria</taxon>
        <taxon>Bacillati</taxon>
        <taxon>Bacillota</taxon>
        <taxon>Bacilli</taxon>
        <taxon>Lactobacillales</taxon>
        <taxon>Lactobacillaceae</taxon>
        <taxon>Weissella</taxon>
    </lineage>
</organism>
<dbReference type="Pfam" id="PF00075">
    <property type="entry name" value="RNase_H"/>
    <property type="match status" value="1"/>
</dbReference>
<dbReference type="STRING" id="1616.IV73_GL000251"/>
<dbReference type="SUPFAM" id="SSF53098">
    <property type="entry name" value="Ribonuclease H-like"/>
    <property type="match status" value="1"/>
</dbReference>
<dbReference type="Gene3D" id="3.30.420.10">
    <property type="entry name" value="Ribonuclease H-like superfamily/Ribonuclease H"/>
    <property type="match status" value="1"/>
</dbReference>
<name>A0A0R2JEE4_9LACO</name>
<dbReference type="InterPro" id="IPR012337">
    <property type="entry name" value="RNaseH-like_sf"/>
</dbReference>
<dbReference type="GO" id="GO:0003676">
    <property type="term" value="F:nucleic acid binding"/>
    <property type="evidence" value="ECO:0007669"/>
    <property type="project" value="InterPro"/>
</dbReference>
<evidence type="ECO:0000259" key="1">
    <source>
        <dbReference type="PROSITE" id="PS50879"/>
    </source>
</evidence>
<dbReference type="PATRIC" id="fig|1616.3.peg.255"/>
<sequence length="132" mass="15001">MLIQLYSDAATDFKQQTNGAGLLILQAQKQIQLHQPLPKHLNNHQAEFQAAIWAFQQLLEICPLPEQTAVQYFTDSRLVSDGIAKEYAKQYASELSQLLALQDYFQVVITQWIPDRSNQGAHQQALQGLHQN</sequence>
<dbReference type="RefSeq" id="WP_057753640.1">
    <property type="nucleotide sequence ID" value="NZ_JQBP01000001.1"/>
</dbReference>